<name>A0A0B0EQ82_9BACT</name>
<dbReference type="SUPFAM" id="SSF144091">
    <property type="entry name" value="Rhomboid-like"/>
    <property type="match status" value="1"/>
</dbReference>
<evidence type="ECO:0000313" key="8">
    <source>
        <dbReference type="Proteomes" id="UP000030652"/>
    </source>
</evidence>
<keyword evidence="2 5" id="KW-0812">Transmembrane</keyword>
<feature type="transmembrane region" description="Helical" evidence="5">
    <location>
        <begin position="109"/>
        <end position="128"/>
    </location>
</feature>
<dbReference type="PANTHER" id="PTHR43066">
    <property type="entry name" value="RHOMBOID-RELATED PROTEIN"/>
    <property type="match status" value="1"/>
</dbReference>
<dbReference type="InterPro" id="IPR035952">
    <property type="entry name" value="Rhomboid-like_sf"/>
</dbReference>
<keyword evidence="4 5" id="KW-0472">Membrane</keyword>
<evidence type="ECO:0000256" key="3">
    <source>
        <dbReference type="ARBA" id="ARBA00022989"/>
    </source>
</evidence>
<evidence type="ECO:0000313" key="7">
    <source>
        <dbReference type="EMBL" id="KHE93303.1"/>
    </source>
</evidence>
<keyword evidence="3 5" id="KW-1133">Transmembrane helix</keyword>
<evidence type="ECO:0000256" key="2">
    <source>
        <dbReference type="ARBA" id="ARBA00022692"/>
    </source>
</evidence>
<feature type="domain" description="Peptidase S54 rhomboid" evidence="6">
    <location>
        <begin position="52"/>
        <end position="176"/>
    </location>
</feature>
<comment type="caution">
    <text evidence="7">The sequence shown here is derived from an EMBL/GenBank/DDBJ whole genome shotgun (WGS) entry which is preliminary data.</text>
</comment>
<feature type="transmembrane region" description="Helical" evidence="5">
    <location>
        <begin position="135"/>
        <end position="153"/>
    </location>
</feature>
<dbReference type="Gene3D" id="1.20.1540.10">
    <property type="entry name" value="Rhomboid-like"/>
    <property type="match status" value="1"/>
</dbReference>
<sequence length="186" mass="20950">MNIPLKKDLYWILGFVVLIWIIELINFSTGRSLSDWGILPRTLKGLKGIPLSPFLHASLIHIMMNTIPLAVLGGFVMLQGRQMFFEISIIIILVSGTALWLFGRSSYHVGASGLIFGYFGYLVLRAWYDRSLKSVVVAFVTVFLYGSIMWGLLPTFSRISWEGHLFGLLAGILAARLEKNERIVDQ</sequence>
<reference evidence="7 8" key="1">
    <citation type="submission" date="2014-10" db="EMBL/GenBank/DDBJ databases">
        <title>Draft genome of anammox bacterium scalindua brodae, obtained using differential coverage binning of sequence data from two enrichment reactors.</title>
        <authorList>
            <person name="Speth D.R."/>
            <person name="Russ L."/>
            <person name="Kartal B."/>
            <person name="Op den Camp H.J."/>
            <person name="Dutilh B.E."/>
            <person name="Jetten M.S."/>
        </authorList>
    </citation>
    <scope>NUCLEOTIDE SEQUENCE [LARGE SCALE GENOMIC DNA]</scope>
    <source>
        <strain evidence="7">RU1</strain>
    </source>
</reference>
<organism evidence="7 8">
    <name type="scientific">Candidatus Scalindua brodae</name>
    <dbReference type="NCBI Taxonomy" id="237368"/>
    <lineage>
        <taxon>Bacteria</taxon>
        <taxon>Pseudomonadati</taxon>
        <taxon>Planctomycetota</taxon>
        <taxon>Candidatus Brocadiia</taxon>
        <taxon>Candidatus Brocadiales</taxon>
        <taxon>Candidatus Scalinduaceae</taxon>
        <taxon>Candidatus Scalindua</taxon>
    </lineage>
</organism>
<accession>A0A0B0EQ82</accession>
<feature type="transmembrane region" description="Helical" evidence="5">
    <location>
        <begin position="54"/>
        <end position="76"/>
    </location>
</feature>
<dbReference type="AlphaFoldDB" id="A0A0B0EQ82"/>
<dbReference type="Pfam" id="PF01694">
    <property type="entry name" value="Rhomboid"/>
    <property type="match status" value="1"/>
</dbReference>
<dbReference type="Proteomes" id="UP000030652">
    <property type="component" value="Unassembled WGS sequence"/>
</dbReference>
<evidence type="ECO:0000256" key="5">
    <source>
        <dbReference type="SAM" id="Phobius"/>
    </source>
</evidence>
<evidence type="ECO:0000256" key="4">
    <source>
        <dbReference type="ARBA" id="ARBA00023136"/>
    </source>
</evidence>
<dbReference type="eggNOG" id="COG0705">
    <property type="taxonomic scope" value="Bacteria"/>
</dbReference>
<dbReference type="PANTHER" id="PTHR43066:SF11">
    <property type="entry name" value="PEPTIDASE S54 RHOMBOID DOMAIN-CONTAINING PROTEIN"/>
    <property type="match status" value="1"/>
</dbReference>
<feature type="transmembrane region" description="Helical" evidence="5">
    <location>
        <begin position="9"/>
        <end position="27"/>
    </location>
</feature>
<dbReference type="PATRIC" id="fig|237368.3.peg.1038"/>
<evidence type="ECO:0000256" key="1">
    <source>
        <dbReference type="ARBA" id="ARBA00004141"/>
    </source>
</evidence>
<feature type="transmembrane region" description="Helical" evidence="5">
    <location>
        <begin position="83"/>
        <end position="103"/>
    </location>
</feature>
<evidence type="ECO:0000259" key="6">
    <source>
        <dbReference type="Pfam" id="PF01694"/>
    </source>
</evidence>
<dbReference type="GO" id="GO:0016020">
    <property type="term" value="C:membrane"/>
    <property type="evidence" value="ECO:0007669"/>
    <property type="project" value="UniProtKB-SubCell"/>
</dbReference>
<gene>
    <name evidence="7" type="ORF">SCABRO_00948</name>
</gene>
<dbReference type="EMBL" id="JRYO01000063">
    <property type="protein sequence ID" value="KHE93303.1"/>
    <property type="molecule type" value="Genomic_DNA"/>
</dbReference>
<dbReference type="GO" id="GO:0004252">
    <property type="term" value="F:serine-type endopeptidase activity"/>
    <property type="evidence" value="ECO:0007669"/>
    <property type="project" value="InterPro"/>
</dbReference>
<dbReference type="InterPro" id="IPR022764">
    <property type="entry name" value="Peptidase_S54_rhomboid_dom"/>
</dbReference>
<protein>
    <submittedName>
        <fullName evidence="7">Rhomboid family protein</fullName>
    </submittedName>
</protein>
<comment type="subcellular location">
    <subcellularLocation>
        <location evidence="1">Membrane</location>
        <topology evidence="1">Multi-pass membrane protein</topology>
    </subcellularLocation>
</comment>
<proteinExistence type="predicted"/>